<dbReference type="Pfam" id="PF02755">
    <property type="entry name" value="RPEL"/>
    <property type="match status" value="3"/>
</dbReference>
<dbReference type="GO" id="GO:0008157">
    <property type="term" value="F:protein phosphatase 1 binding"/>
    <property type="evidence" value="ECO:0007669"/>
    <property type="project" value="UniProtKB-UniRule"/>
</dbReference>
<name>A0AAV6FV76_9TELE</name>
<evidence type="ECO:0000256" key="11">
    <source>
        <dbReference type="SAM" id="MobiDB-lite"/>
    </source>
</evidence>
<feature type="compositionally biased region" description="Low complexity" evidence="11">
    <location>
        <begin position="581"/>
        <end position="600"/>
    </location>
</feature>
<feature type="repeat" description="RPEL" evidence="9">
    <location>
        <begin position="1047"/>
        <end position="1072"/>
    </location>
</feature>
<comment type="subcellular location">
    <subcellularLocation>
        <location evidence="10">Cytoplasm</location>
    </subcellularLocation>
    <subcellularLocation>
        <location evidence="10">Cell projection</location>
        <location evidence="10">Lamellipodium</location>
    </subcellularLocation>
</comment>
<evidence type="ECO:0000256" key="2">
    <source>
        <dbReference type="ARBA" id="ARBA00011844"/>
    </source>
</evidence>
<feature type="compositionally biased region" description="Low complexity" evidence="11">
    <location>
        <begin position="756"/>
        <end position="781"/>
    </location>
</feature>
<feature type="non-terminal residue" evidence="12">
    <location>
        <position position="1"/>
    </location>
</feature>
<dbReference type="GO" id="GO:2001045">
    <property type="term" value="P:negative regulation of integrin-mediated signaling pathway"/>
    <property type="evidence" value="ECO:0007669"/>
    <property type="project" value="UniProtKB-UniRule"/>
</dbReference>
<feature type="compositionally biased region" description="Basic and acidic residues" evidence="11">
    <location>
        <begin position="267"/>
        <end position="279"/>
    </location>
</feature>
<feature type="compositionally biased region" description="Basic and acidic residues" evidence="11">
    <location>
        <begin position="522"/>
        <end position="531"/>
    </location>
</feature>
<feature type="compositionally biased region" description="Pro residues" evidence="11">
    <location>
        <begin position="833"/>
        <end position="847"/>
    </location>
</feature>
<reference evidence="12" key="1">
    <citation type="submission" date="2020-10" db="EMBL/GenBank/DDBJ databases">
        <title>Chromosome-scale genome assembly of the Allis shad, Alosa alosa.</title>
        <authorList>
            <person name="Margot Z."/>
            <person name="Christophe K."/>
            <person name="Cabau C."/>
            <person name="Louis A."/>
            <person name="Berthelot C."/>
            <person name="Parey E."/>
            <person name="Roest Crollius H."/>
            <person name="Montfort J."/>
            <person name="Robinson-Rechavi M."/>
            <person name="Bucao C."/>
            <person name="Bouchez O."/>
            <person name="Gislard M."/>
            <person name="Lluch J."/>
            <person name="Milhes M."/>
            <person name="Lampietro C."/>
            <person name="Lopez Roques C."/>
            <person name="Donnadieu C."/>
            <person name="Braasch I."/>
            <person name="Desvignes T."/>
            <person name="Postlethwait J."/>
            <person name="Bobe J."/>
            <person name="Guiguen Y."/>
        </authorList>
    </citation>
    <scope>NUCLEOTIDE SEQUENCE</scope>
    <source>
        <strain evidence="12">M-15738</strain>
        <tissue evidence="12">Blood</tissue>
    </source>
</reference>
<dbReference type="PROSITE" id="PS51073">
    <property type="entry name" value="RPEL"/>
    <property type="match status" value="3"/>
</dbReference>
<feature type="region of interest" description="Disordered" evidence="11">
    <location>
        <begin position="31"/>
        <end position="113"/>
    </location>
</feature>
<dbReference type="GO" id="GO:0061386">
    <property type="term" value="P:closure of optic fissure"/>
    <property type="evidence" value="ECO:0007669"/>
    <property type="project" value="UniProtKB-UniRule"/>
</dbReference>
<dbReference type="GO" id="GO:0072542">
    <property type="term" value="F:protein phosphatase activator activity"/>
    <property type="evidence" value="ECO:0007669"/>
    <property type="project" value="UniProtKB-UniRule"/>
</dbReference>
<keyword evidence="5" id="KW-0677">Repeat</keyword>
<gene>
    <name evidence="12" type="ORF">AALO_G00261430</name>
</gene>
<evidence type="ECO:0000313" key="12">
    <source>
        <dbReference type="EMBL" id="KAG5265100.1"/>
    </source>
</evidence>
<comment type="function">
    <text evidence="10">Regulator of protein phosphatase 1 (PP1) required for neural tube and optic fissure closure, and enteric neural crest cell (ENCCs) migration during development. Acts as an activator of PP1. During neural tube closure, localizes to the ventral neural tube and activates PP1, leading to down-regulate cell proliferation within cranial neural tissue and the neural retina. Also acts as a regulator of migration of enteric neural crest cells (ENCCs) by activating PP1, leading to repression of the integrin signaling through the rho/rock pathway.</text>
</comment>
<feature type="compositionally biased region" description="Pro residues" evidence="11">
    <location>
        <begin position="635"/>
        <end position="660"/>
    </location>
</feature>
<dbReference type="GO" id="GO:0048484">
    <property type="term" value="P:enteric nervous system development"/>
    <property type="evidence" value="ECO:0007669"/>
    <property type="project" value="UniProtKB-UniRule"/>
</dbReference>
<evidence type="ECO:0000256" key="6">
    <source>
        <dbReference type="ARBA" id="ARBA00022902"/>
    </source>
</evidence>
<evidence type="ECO:0000256" key="10">
    <source>
        <dbReference type="RuleBase" id="RU367131"/>
    </source>
</evidence>
<keyword evidence="7 10" id="KW-0009">Actin-binding</keyword>
<dbReference type="InterPro" id="IPR004018">
    <property type="entry name" value="RPEL_repeat"/>
</dbReference>
<keyword evidence="6 10" id="KW-0524">Neurogenesis</keyword>
<accession>A0AAV6FV76</accession>
<dbReference type="AlphaFoldDB" id="A0AAV6FV76"/>
<proteinExistence type="inferred from homology"/>
<dbReference type="GO" id="GO:0030027">
    <property type="term" value="C:lamellipodium"/>
    <property type="evidence" value="ECO:0007669"/>
    <property type="project" value="UniProtKB-SubCell"/>
</dbReference>
<dbReference type="PANTHER" id="PTHR12751:SF4">
    <property type="entry name" value="PHOSPHATASE AND ACTIN REGULATOR 4"/>
    <property type="match status" value="1"/>
</dbReference>
<comment type="caution">
    <text evidence="12">The sequence shown here is derived from an EMBL/GenBank/DDBJ whole genome shotgun (WGS) entry which is preliminary data.</text>
</comment>
<feature type="region of interest" description="Disordered" evidence="11">
    <location>
        <begin position="884"/>
        <end position="1008"/>
    </location>
</feature>
<feature type="compositionally biased region" description="Acidic residues" evidence="11">
    <location>
        <begin position="962"/>
        <end position="982"/>
    </location>
</feature>
<feature type="compositionally biased region" description="Polar residues" evidence="11">
    <location>
        <begin position="164"/>
        <end position="180"/>
    </location>
</feature>
<feature type="compositionally biased region" description="Acidic residues" evidence="11">
    <location>
        <begin position="904"/>
        <end position="915"/>
    </location>
</feature>
<organism evidence="12 13">
    <name type="scientific">Alosa alosa</name>
    <name type="common">allis shad</name>
    <dbReference type="NCBI Taxonomy" id="278164"/>
    <lineage>
        <taxon>Eukaryota</taxon>
        <taxon>Metazoa</taxon>
        <taxon>Chordata</taxon>
        <taxon>Craniata</taxon>
        <taxon>Vertebrata</taxon>
        <taxon>Euteleostomi</taxon>
        <taxon>Actinopterygii</taxon>
        <taxon>Neopterygii</taxon>
        <taxon>Teleostei</taxon>
        <taxon>Clupei</taxon>
        <taxon>Clupeiformes</taxon>
        <taxon>Clupeoidei</taxon>
        <taxon>Clupeidae</taxon>
        <taxon>Alosa</taxon>
    </lineage>
</organism>
<keyword evidence="3 10" id="KW-0217">Developmental protein</keyword>
<comment type="similarity">
    <text evidence="1 10">Belongs to the phosphatase and actin regulator family.</text>
</comment>
<feature type="region of interest" description="Disordered" evidence="11">
    <location>
        <begin position="142"/>
        <end position="677"/>
    </location>
</feature>
<sequence length="1166" mass="131792">GREQEREKEGASQEATALLACPGSPLRRYSLTGSLPSSLPAAPAVPGLPAGHRGQTPEGQRTMGHGASAETLAQQPAAVLHHDDEVDQQHSTAGSNEGNPGDVPTKSKGKFSNFGKIFKPWKWRKKKSSEKFKETSEVLERKISMRRSRQELIERGVLKDIPENETNNANHSKGPSSTKNGHAMVGDRDRERDRERDRDRDDRSSVFGGSEPARVNPTWLSQEECKGSLVPEQDRRSLMPPEEDRRGRTPSDAASERKRRAPPPLDVDARMRIHSDMDLTTRMGGVSDGGDGRRAASLPRGGPGLEDGRTRRDERKEDRRDERRERDDRRDDRKEERRERRDEKKDERRDERKDERRDERKDGRDDRGRRDDRDERDRRVDRKEERDARDRRRDERTDGDERDRRDPRGERVERERDRREDRDRRDERERTREEPERREESERREERRDERDRKDWRGERDERERGREERDRRDERERREPRRPYSEMDPRPSLPKTVSEEGPRQRPVSEADRRTTLPRHVAMAEEPRGRSDSLGVRFAPEPNPGPGRDFLKDPAGQQHPSKQAMLPPKWLMSSTEQTGTPPGSSASSASSTSSSSSAPPIAKPPPRTVSLLVPSDAPAPAPHPHAAHQDAHPPSSAPVPMAAPIPTPHPKQPPVPPPKPTNRNSNPALLAATLNRRANARPPFCWTSWRRQGEGGVYLSLPAYLCRRGMPPNSAAELSQAAGGANLLPVKRSPPTPPKRMTPVTKRHSEEPPAAPAGQSESSSSARAAPVPLPAPSSSSATGTIGEDDGVPSPPAFSPPPVHIPPSPPHVHFHPQPPAKPAPAPQVTVTTDPPSPTTEPPSQPPLPLHLLIARALASPGPAVANPDGSQRAHSLLFDKPPDILLEAGGRHSLPITIEPLRLPEDDDFDMEEELAKEELRKQQRSAPAPRHPLQPALEPRSRRGMVEDPRVTVIPEATGPGDSEDEEEEERVDKEEETDSDSDGPILYRDDDEDEDVPTGGLADRVKRKDTLALKLEKQQLHDPNQENGNGWRNREQWEAIRSKIGSTLTRRLSQRPTAQELEQRNILPAMNDEERRLERSEIKRRLTRKLSQRPTVAELQARKILRFNEYVECTDAHDYDRRADKPWTKLTPADKAAIRKELNDFKSTEMEVHEESRIYTRFHRP</sequence>
<feature type="compositionally biased region" description="Basic and acidic residues" evidence="11">
    <location>
        <begin position="185"/>
        <end position="204"/>
    </location>
</feature>
<evidence type="ECO:0000256" key="5">
    <source>
        <dbReference type="ARBA" id="ARBA00022737"/>
    </source>
</evidence>
<keyword evidence="8 10" id="KW-0966">Cell projection</keyword>
<dbReference type="Gene3D" id="6.10.140.1750">
    <property type="match status" value="1"/>
</dbReference>
<evidence type="ECO:0000256" key="1">
    <source>
        <dbReference type="ARBA" id="ARBA00009795"/>
    </source>
</evidence>
<evidence type="ECO:0000313" key="13">
    <source>
        <dbReference type="Proteomes" id="UP000823561"/>
    </source>
</evidence>
<feature type="compositionally biased region" description="Basic and acidic residues" evidence="11">
    <location>
        <begin position="232"/>
        <end position="249"/>
    </location>
</feature>
<dbReference type="GO" id="GO:0030036">
    <property type="term" value="P:actin cytoskeleton organization"/>
    <property type="evidence" value="ECO:0007669"/>
    <property type="project" value="UniProtKB-UniRule"/>
</dbReference>
<feature type="compositionally biased region" description="Basic and acidic residues" evidence="11">
    <location>
        <begin position="142"/>
        <end position="162"/>
    </location>
</feature>
<feature type="repeat" description="RPEL" evidence="9">
    <location>
        <begin position="1085"/>
        <end position="1110"/>
    </location>
</feature>
<keyword evidence="4 10" id="KW-0963">Cytoplasm</keyword>
<comment type="subunit">
    <text evidence="2 10">Binds PPP1CA and actin.</text>
</comment>
<feature type="compositionally biased region" description="Basic and acidic residues" evidence="11">
    <location>
        <begin position="306"/>
        <end position="490"/>
    </location>
</feature>
<dbReference type="EMBL" id="JADWDJ010000020">
    <property type="protein sequence ID" value="KAG5265100.1"/>
    <property type="molecule type" value="Genomic_DNA"/>
</dbReference>
<dbReference type="GO" id="GO:0003779">
    <property type="term" value="F:actin binding"/>
    <property type="evidence" value="ECO:0007669"/>
    <property type="project" value="UniProtKB-UniRule"/>
</dbReference>
<evidence type="ECO:0000256" key="7">
    <source>
        <dbReference type="ARBA" id="ARBA00023203"/>
    </source>
</evidence>
<dbReference type="GO" id="GO:0007266">
    <property type="term" value="P:Rho protein signal transduction"/>
    <property type="evidence" value="ECO:0007669"/>
    <property type="project" value="UniProtKB-UniRule"/>
</dbReference>
<dbReference type="Gene3D" id="6.10.140.2130">
    <property type="match status" value="1"/>
</dbReference>
<dbReference type="GO" id="GO:0005737">
    <property type="term" value="C:cytoplasm"/>
    <property type="evidence" value="ECO:0007669"/>
    <property type="project" value="UniProtKB-SubCell"/>
</dbReference>
<feature type="compositionally biased region" description="Basic and acidic residues" evidence="11">
    <location>
        <begin position="498"/>
        <end position="515"/>
    </location>
</feature>
<feature type="compositionally biased region" description="Polar residues" evidence="11">
    <location>
        <begin position="89"/>
        <end position="98"/>
    </location>
</feature>
<keyword evidence="13" id="KW-1185">Reference proteome</keyword>
<protein>
    <recommendedName>
        <fullName evidence="10">Phosphatase and actin regulator 4</fullName>
    </recommendedName>
</protein>
<dbReference type="SMART" id="SM00707">
    <property type="entry name" value="RPEL"/>
    <property type="match status" value="3"/>
</dbReference>
<feature type="compositionally biased region" description="Pro residues" evidence="11">
    <location>
        <begin position="792"/>
        <end position="824"/>
    </location>
</feature>
<evidence type="ECO:0000256" key="9">
    <source>
        <dbReference type="PROSITE-ProRule" id="PRU00401"/>
    </source>
</evidence>
<dbReference type="Proteomes" id="UP000823561">
    <property type="component" value="Chromosome 20"/>
</dbReference>
<feature type="repeat" description="RPEL" evidence="9">
    <location>
        <begin position="137"/>
        <end position="162"/>
    </location>
</feature>
<dbReference type="GO" id="GO:0001843">
    <property type="term" value="P:neural tube closure"/>
    <property type="evidence" value="ECO:0007669"/>
    <property type="project" value="UniProtKB-UniRule"/>
</dbReference>
<feature type="region of interest" description="Disordered" evidence="11">
    <location>
        <begin position="711"/>
        <end position="850"/>
    </location>
</feature>
<evidence type="ECO:0000256" key="3">
    <source>
        <dbReference type="ARBA" id="ARBA00022473"/>
    </source>
</evidence>
<dbReference type="GO" id="GO:0001755">
    <property type="term" value="P:neural crest cell migration"/>
    <property type="evidence" value="ECO:0007669"/>
    <property type="project" value="UniProtKB-UniRule"/>
</dbReference>
<evidence type="ECO:0000256" key="4">
    <source>
        <dbReference type="ARBA" id="ARBA00022490"/>
    </source>
</evidence>
<feature type="compositionally biased region" description="Low complexity" evidence="11">
    <location>
        <begin position="666"/>
        <end position="677"/>
    </location>
</feature>
<feature type="compositionally biased region" description="Low complexity" evidence="11">
    <location>
        <begin position="31"/>
        <end position="51"/>
    </location>
</feature>
<dbReference type="GO" id="GO:0051726">
    <property type="term" value="P:regulation of cell cycle"/>
    <property type="evidence" value="ECO:0007669"/>
    <property type="project" value="UniProtKB-UniRule"/>
</dbReference>
<dbReference type="PANTHER" id="PTHR12751">
    <property type="entry name" value="PHOSPHATASE AND ACTIN REGULATOR PHACTR"/>
    <property type="match status" value="1"/>
</dbReference>
<evidence type="ECO:0000256" key="8">
    <source>
        <dbReference type="ARBA" id="ARBA00023273"/>
    </source>
</evidence>
<feature type="compositionally biased region" description="Basic and acidic residues" evidence="11">
    <location>
        <begin position="939"/>
        <end position="950"/>
    </location>
</feature>